<dbReference type="SUPFAM" id="SSF53800">
    <property type="entry name" value="Chelatase"/>
    <property type="match status" value="1"/>
</dbReference>
<dbReference type="RefSeq" id="WP_095524545.1">
    <property type="nucleotide sequence ID" value="NZ_MDUX01000025.1"/>
</dbReference>
<keyword evidence="6" id="KW-1185">Reference proteome</keyword>
<dbReference type="CDD" id="cd03416">
    <property type="entry name" value="CbiX_SirB_N"/>
    <property type="match status" value="1"/>
</dbReference>
<keyword evidence="2" id="KW-0456">Lyase</keyword>
<dbReference type="EMBL" id="NMRN01000059">
    <property type="protein sequence ID" value="PAS91816.1"/>
    <property type="molecule type" value="Genomic_DNA"/>
</dbReference>
<dbReference type="Pfam" id="PF01903">
    <property type="entry name" value="CbiX"/>
    <property type="match status" value="1"/>
</dbReference>
<gene>
    <name evidence="3" type="ORF">BGI27_08940</name>
    <name evidence="4" type="ORF">CGU29_14535</name>
</gene>
<evidence type="ECO:0000313" key="3">
    <source>
        <dbReference type="EMBL" id="KAF7599198.1"/>
    </source>
</evidence>
<keyword evidence="1" id="KW-0479">Metal-binding</keyword>
<dbReference type="GO" id="GO:0046872">
    <property type="term" value="F:metal ion binding"/>
    <property type="evidence" value="ECO:0007669"/>
    <property type="project" value="UniProtKB-KW"/>
</dbReference>
<accession>A0A272EP53</accession>
<dbReference type="AlphaFoldDB" id="A0A272EP53"/>
<evidence type="ECO:0000313" key="5">
    <source>
        <dbReference type="Proteomes" id="UP000216107"/>
    </source>
</evidence>
<proteinExistence type="predicted"/>
<dbReference type="InterPro" id="IPR050963">
    <property type="entry name" value="Sirohydro_Cobaltochel/CbiX"/>
</dbReference>
<dbReference type="OrthoDB" id="9797895at2"/>
<dbReference type="PANTHER" id="PTHR33542">
    <property type="entry name" value="SIROHYDROCHLORIN FERROCHELATASE, CHLOROPLASTIC"/>
    <property type="match status" value="1"/>
</dbReference>
<evidence type="ECO:0000256" key="1">
    <source>
        <dbReference type="ARBA" id="ARBA00022723"/>
    </source>
</evidence>
<evidence type="ECO:0000313" key="4">
    <source>
        <dbReference type="EMBL" id="PAS91816.1"/>
    </source>
</evidence>
<reference evidence="3 6" key="1">
    <citation type="submission" date="2016-08" db="EMBL/GenBank/DDBJ databases">
        <title>Candidatus Dactylopiibacterium carminicum genome sequence.</title>
        <authorList>
            <person name="Ramirez-Puebla S.T."/>
            <person name="Ormeno-Orrillo E."/>
            <person name="Vera-Ponce De Leon A."/>
            <person name="Luis L."/>
            <person name="Sanchez-Flores A."/>
            <person name="Monica R."/>
            <person name="Martinez-Romero E."/>
        </authorList>
    </citation>
    <scope>NUCLEOTIDE SEQUENCE [LARGE SCALE GENOMIC DNA]</scope>
    <source>
        <strain evidence="3">END1</strain>
    </source>
</reference>
<dbReference type="Gene3D" id="3.40.50.1400">
    <property type="match status" value="1"/>
</dbReference>
<evidence type="ECO:0000313" key="6">
    <source>
        <dbReference type="Proteomes" id="UP000623509"/>
    </source>
</evidence>
<reference evidence="4 5" key="2">
    <citation type="submission" date="2017-07" db="EMBL/GenBank/DDBJ databases">
        <title>Candidatus Dactylopiibacterium carminicum, a nitrogen-fixing symbiont of the cochineal insect Dactylopius coccus and Dactylopius opuntiae (Hemiptera: Coccoidea: Dactylopiidae).</title>
        <authorList>
            <person name="Vera A."/>
        </authorList>
    </citation>
    <scope>NUCLEOTIDE SEQUENCE [LARGE SCALE GENOMIC DNA]</scope>
    <source>
        <strain evidence="4 5">NFDCM</strain>
    </source>
</reference>
<sequence length="122" mass="13068">MDALILLAHGARDPDWAAPLRRLQEVVGRQTDAEVHLAFLEFMLPTLPVAIDTAVERGASRISVLPVFLAQSGHVKRDLPEILAQAQSRHPQVSLDLYPALGEAPEVIAALAAAALRAHDGA</sequence>
<dbReference type="InterPro" id="IPR002762">
    <property type="entry name" value="CbiX-like"/>
</dbReference>
<comment type="caution">
    <text evidence="4">The sequence shown here is derived from an EMBL/GenBank/DDBJ whole genome shotgun (WGS) entry which is preliminary data.</text>
</comment>
<name>A0A272EP53_9RHOO</name>
<evidence type="ECO:0000256" key="2">
    <source>
        <dbReference type="ARBA" id="ARBA00023239"/>
    </source>
</evidence>
<dbReference type="GO" id="GO:0016829">
    <property type="term" value="F:lyase activity"/>
    <property type="evidence" value="ECO:0007669"/>
    <property type="project" value="UniProtKB-KW"/>
</dbReference>
<dbReference type="EMBL" id="MDUX01000025">
    <property type="protein sequence ID" value="KAF7599198.1"/>
    <property type="molecule type" value="Genomic_DNA"/>
</dbReference>
<dbReference type="Proteomes" id="UP000216107">
    <property type="component" value="Unassembled WGS sequence"/>
</dbReference>
<dbReference type="PANTHER" id="PTHR33542:SF5">
    <property type="entry name" value="FERROCHELATASE CHE1"/>
    <property type="match status" value="1"/>
</dbReference>
<dbReference type="Proteomes" id="UP000623509">
    <property type="component" value="Unassembled WGS sequence"/>
</dbReference>
<organism evidence="4 5">
    <name type="scientific">Candidatus Dactylopiibacterium carminicum</name>
    <dbReference type="NCBI Taxonomy" id="857335"/>
    <lineage>
        <taxon>Bacteria</taxon>
        <taxon>Pseudomonadati</taxon>
        <taxon>Pseudomonadota</taxon>
        <taxon>Betaproteobacteria</taxon>
        <taxon>Rhodocyclales</taxon>
        <taxon>Rhodocyclaceae</taxon>
        <taxon>Candidatus Dactylopiibacterium</taxon>
    </lineage>
</organism>
<protein>
    <submittedName>
        <fullName evidence="4">Cobalamin biosynthesis protein CbiX</fullName>
    </submittedName>
</protein>